<gene>
    <name evidence="7" type="ORF">SAMN05421663_110113</name>
</gene>
<dbReference type="AlphaFoldDB" id="A0A1G6UL19"/>
<keyword evidence="2" id="KW-0805">Transcription regulation</keyword>
<evidence type="ECO:0000313" key="7">
    <source>
        <dbReference type="EMBL" id="SDD42003.1"/>
    </source>
</evidence>
<evidence type="ECO:0000256" key="3">
    <source>
        <dbReference type="ARBA" id="ARBA00023125"/>
    </source>
</evidence>
<dbReference type="PROSITE" id="PS50943">
    <property type="entry name" value="HTH_CROC1"/>
    <property type="match status" value="1"/>
</dbReference>
<dbReference type="GO" id="GO:0000976">
    <property type="term" value="F:transcription cis-regulatory region binding"/>
    <property type="evidence" value="ECO:0007669"/>
    <property type="project" value="TreeGrafter"/>
</dbReference>
<keyword evidence="8" id="KW-1185">Reference proteome</keyword>
<protein>
    <submittedName>
        <fullName evidence="7">LacI family transcriptional regulator, sucrose operon repressor</fullName>
    </submittedName>
</protein>
<feature type="domain" description="HTH cro/C1-type" evidence="6">
    <location>
        <begin position="6"/>
        <end position="47"/>
    </location>
</feature>
<evidence type="ECO:0000313" key="8">
    <source>
        <dbReference type="Proteomes" id="UP000198666"/>
    </source>
</evidence>
<keyword evidence="1" id="KW-0678">Repressor</keyword>
<name>A0A1G6UL19_9BACI</name>
<dbReference type="SUPFAM" id="SSF53822">
    <property type="entry name" value="Periplasmic binding protein-like I"/>
    <property type="match status" value="1"/>
</dbReference>
<evidence type="ECO:0000256" key="2">
    <source>
        <dbReference type="ARBA" id="ARBA00023015"/>
    </source>
</evidence>
<dbReference type="STRING" id="361279.SAMN05421663_110113"/>
<dbReference type="PROSITE" id="PS50932">
    <property type="entry name" value="HTH_LACI_2"/>
    <property type="match status" value="1"/>
</dbReference>
<keyword evidence="3" id="KW-0238">DNA-binding</keyword>
<feature type="domain" description="HTH lacI-type" evidence="5">
    <location>
        <begin position="3"/>
        <end position="57"/>
    </location>
</feature>
<dbReference type="CDD" id="cd06291">
    <property type="entry name" value="PBP1_Qymf-like"/>
    <property type="match status" value="1"/>
</dbReference>
<dbReference type="CDD" id="cd01392">
    <property type="entry name" value="HTH_LacI"/>
    <property type="match status" value="1"/>
</dbReference>
<accession>A0A1G6UL19</accession>
<sequence length="326" mass="36829">MKPKIEDVARLAGVSPTTVSRVLNDRGYISNQTRDKVHDAMTKLNYFPNDVARSLFTKRSNLIGIIMPTTTNPFFGELTFHLENICASLGYKVLLCNSLNQKDKEKKYLDMLMRNQVDGIIVGTHNLGILNYQKQNLAVVSIDRYLSETIPVVSSDNYEGGKLATELLIRKGCKQIVLIDGVKELEKSYKRREAYIDTLVREVKVPIIYEIPEVFNVQKQQEIIENIFSEHPEADGIFATNDIFAASYITAAKRHGKKIPEDVKIVGYDGTETVRTVLPELTTIRQPIELIAKEAINILLREIEGEFTDFPHETKLPISLLEGSTT</sequence>
<dbReference type="Gene3D" id="3.40.50.2300">
    <property type="match status" value="2"/>
</dbReference>
<dbReference type="InterPro" id="IPR001761">
    <property type="entry name" value="Peripla_BP/Lac1_sug-bd_dom"/>
</dbReference>
<dbReference type="InterPro" id="IPR001387">
    <property type="entry name" value="Cro/C1-type_HTH"/>
</dbReference>
<keyword evidence="4" id="KW-0804">Transcription</keyword>
<dbReference type="Gene3D" id="1.10.260.40">
    <property type="entry name" value="lambda repressor-like DNA-binding domains"/>
    <property type="match status" value="1"/>
</dbReference>
<dbReference type="PRINTS" id="PR00036">
    <property type="entry name" value="HTHLACI"/>
</dbReference>
<dbReference type="Pfam" id="PF00356">
    <property type="entry name" value="LacI"/>
    <property type="match status" value="1"/>
</dbReference>
<reference evidence="8" key="1">
    <citation type="submission" date="2016-10" db="EMBL/GenBank/DDBJ databases">
        <authorList>
            <person name="Varghese N."/>
            <person name="Submissions S."/>
        </authorList>
    </citation>
    <scope>NUCLEOTIDE SEQUENCE [LARGE SCALE GENOMIC DNA]</scope>
    <source>
        <strain evidence="8">DSM 21620</strain>
    </source>
</reference>
<dbReference type="InterPro" id="IPR000843">
    <property type="entry name" value="HTH_LacI"/>
</dbReference>
<dbReference type="PROSITE" id="PS00356">
    <property type="entry name" value="HTH_LACI_1"/>
    <property type="match status" value="1"/>
</dbReference>
<dbReference type="OrthoDB" id="9796186at2"/>
<dbReference type="EMBL" id="FMZB01000010">
    <property type="protein sequence ID" value="SDD42003.1"/>
    <property type="molecule type" value="Genomic_DNA"/>
</dbReference>
<dbReference type="GO" id="GO:0003700">
    <property type="term" value="F:DNA-binding transcription factor activity"/>
    <property type="evidence" value="ECO:0007669"/>
    <property type="project" value="TreeGrafter"/>
</dbReference>
<evidence type="ECO:0000259" key="5">
    <source>
        <dbReference type="PROSITE" id="PS50932"/>
    </source>
</evidence>
<dbReference type="Proteomes" id="UP000198666">
    <property type="component" value="Unassembled WGS sequence"/>
</dbReference>
<evidence type="ECO:0000256" key="4">
    <source>
        <dbReference type="ARBA" id="ARBA00023163"/>
    </source>
</evidence>
<dbReference type="InterPro" id="IPR010982">
    <property type="entry name" value="Lambda_DNA-bd_dom_sf"/>
</dbReference>
<dbReference type="PANTHER" id="PTHR30146">
    <property type="entry name" value="LACI-RELATED TRANSCRIPTIONAL REPRESSOR"/>
    <property type="match status" value="1"/>
</dbReference>
<dbReference type="SMART" id="SM00354">
    <property type="entry name" value="HTH_LACI"/>
    <property type="match status" value="1"/>
</dbReference>
<dbReference type="PANTHER" id="PTHR30146:SF95">
    <property type="entry name" value="RIBOSE OPERON REPRESSOR"/>
    <property type="match status" value="1"/>
</dbReference>
<dbReference type="InterPro" id="IPR028082">
    <property type="entry name" value="Peripla_BP_I"/>
</dbReference>
<evidence type="ECO:0000259" key="6">
    <source>
        <dbReference type="PROSITE" id="PS50943"/>
    </source>
</evidence>
<proteinExistence type="predicted"/>
<organism evidence="7 8">
    <name type="scientific">Terribacillus halophilus</name>
    <dbReference type="NCBI Taxonomy" id="361279"/>
    <lineage>
        <taxon>Bacteria</taxon>
        <taxon>Bacillati</taxon>
        <taxon>Bacillota</taxon>
        <taxon>Bacilli</taxon>
        <taxon>Bacillales</taxon>
        <taxon>Bacillaceae</taxon>
        <taxon>Terribacillus</taxon>
    </lineage>
</organism>
<evidence type="ECO:0000256" key="1">
    <source>
        <dbReference type="ARBA" id="ARBA00022491"/>
    </source>
</evidence>
<dbReference type="SUPFAM" id="SSF47413">
    <property type="entry name" value="lambda repressor-like DNA-binding domains"/>
    <property type="match status" value="1"/>
</dbReference>
<dbReference type="RefSeq" id="WP_093728254.1">
    <property type="nucleotide sequence ID" value="NZ_FMZB01000010.1"/>
</dbReference>
<dbReference type="Pfam" id="PF00532">
    <property type="entry name" value="Peripla_BP_1"/>
    <property type="match status" value="1"/>
</dbReference>